<dbReference type="InterPro" id="IPR050471">
    <property type="entry name" value="AB_hydrolase"/>
</dbReference>
<dbReference type="STRING" id="1077972.ARGLB_110_00270"/>
<organism evidence="2 3">
    <name type="scientific">Arthrobacter globiformis (strain ATCC 8010 / DSM 20124 / JCM 1332 / NBRC 12137 / NCIMB 8907 / NRRL B-2979 / 168)</name>
    <dbReference type="NCBI Taxonomy" id="1077972"/>
    <lineage>
        <taxon>Bacteria</taxon>
        <taxon>Bacillati</taxon>
        <taxon>Actinomycetota</taxon>
        <taxon>Actinomycetes</taxon>
        <taxon>Micrococcales</taxon>
        <taxon>Micrococcaceae</taxon>
        <taxon>Arthrobacter</taxon>
    </lineage>
</organism>
<comment type="caution">
    <text evidence="2">The sequence shown here is derived from an EMBL/GenBank/DDBJ whole genome shotgun (WGS) entry which is preliminary data.</text>
</comment>
<evidence type="ECO:0000259" key="1">
    <source>
        <dbReference type="Pfam" id="PF00561"/>
    </source>
</evidence>
<dbReference type="Proteomes" id="UP000003828">
    <property type="component" value="Unassembled WGS sequence"/>
</dbReference>
<gene>
    <name evidence="2" type="primary">pcaL</name>
    <name evidence="2" type="ORF">ARGLB_110_00270</name>
</gene>
<dbReference type="OrthoDB" id="5168853at2"/>
<proteinExistence type="predicted"/>
<dbReference type="eggNOG" id="COG2267">
    <property type="taxonomic scope" value="Bacteria"/>
</dbReference>
<dbReference type="GO" id="GO:0046503">
    <property type="term" value="P:glycerolipid catabolic process"/>
    <property type="evidence" value="ECO:0007669"/>
    <property type="project" value="TreeGrafter"/>
</dbReference>
<dbReference type="PANTHER" id="PTHR43433:SF5">
    <property type="entry name" value="AB HYDROLASE-1 DOMAIN-CONTAINING PROTEIN"/>
    <property type="match status" value="1"/>
</dbReference>
<evidence type="ECO:0000313" key="2">
    <source>
        <dbReference type="EMBL" id="GAB16066.1"/>
    </source>
</evidence>
<accession>H0QTB5</accession>
<reference evidence="2 3" key="1">
    <citation type="submission" date="2011-12" db="EMBL/GenBank/DDBJ databases">
        <title>Whole genome shotgun sequence of Arthrobacter globiformis NBRC 12137.</title>
        <authorList>
            <person name="Miyazawa S."/>
            <person name="Hosoyama A."/>
            <person name="Tsuchikane K."/>
            <person name="Katsumata H."/>
            <person name="Yamazaki S."/>
            <person name="Fujita N."/>
        </authorList>
    </citation>
    <scope>NUCLEOTIDE SEQUENCE [LARGE SCALE GENOMIC DNA]</scope>
    <source>
        <strain evidence="2 3">NBRC 12137</strain>
    </source>
</reference>
<name>H0QTB5_ARTG1</name>
<dbReference type="PRINTS" id="PR00111">
    <property type="entry name" value="ABHYDROLASE"/>
</dbReference>
<dbReference type="InterPro" id="IPR000073">
    <property type="entry name" value="AB_hydrolase_1"/>
</dbReference>
<dbReference type="GO" id="GO:0004806">
    <property type="term" value="F:triacylglycerol lipase activity"/>
    <property type="evidence" value="ECO:0007669"/>
    <property type="project" value="TreeGrafter"/>
</dbReference>
<dbReference type="Pfam" id="PF00561">
    <property type="entry name" value="Abhydrolase_1"/>
    <property type="match status" value="1"/>
</dbReference>
<keyword evidence="3" id="KW-1185">Reference proteome</keyword>
<dbReference type="PANTHER" id="PTHR43433">
    <property type="entry name" value="HYDROLASE, ALPHA/BETA FOLD FAMILY PROTEIN"/>
    <property type="match status" value="1"/>
</dbReference>
<sequence>MWTPQVDAFTALGINWIRADIRGLGDSEVVPGPYTMGGLADDVISLLDDLDIATADLVGLSLGGAVAQQLALQAPERVATLTLISTTTRFGDKAAWIERAANIRAEGTTGLGAGIAGRWFTVDYGRQNPDVLLRAQRWVTDTVPEGYASCAEALAEWDSSENIAAISAPTLVIGGASDPGIPPSTLKSLANGIGGATLVVIDPGAHLVNVEQPQTVTGLIAGHIGRLTATPNRTRICSPTQAGL</sequence>
<keyword evidence="2" id="KW-0378">Hydrolase</keyword>
<evidence type="ECO:0000313" key="3">
    <source>
        <dbReference type="Proteomes" id="UP000003828"/>
    </source>
</evidence>
<dbReference type="InterPro" id="IPR029058">
    <property type="entry name" value="AB_hydrolase_fold"/>
</dbReference>
<dbReference type="Gene3D" id="3.40.50.1820">
    <property type="entry name" value="alpha/beta hydrolase"/>
    <property type="match status" value="1"/>
</dbReference>
<dbReference type="SUPFAM" id="SSF53474">
    <property type="entry name" value="alpha/beta-Hydrolases"/>
    <property type="match status" value="1"/>
</dbReference>
<feature type="domain" description="AB hydrolase-1" evidence="1">
    <location>
        <begin position="2"/>
        <end position="212"/>
    </location>
</feature>
<dbReference type="AlphaFoldDB" id="H0QTB5"/>
<protein>
    <submittedName>
        <fullName evidence="2">3-oxoadipate enol-lactone hydrolase/4-carboxymuconolactone decarboxylase</fullName>
    </submittedName>
</protein>
<dbReference type="EMBL" id="BAEG01000110">
    <property type="protein sequence ID" value="GAB16066.1"/>
    <property type="molecule type" value="Genomic_DNA"/>
</dbReference>